<gene>
    <name evidence="3" type="ORF">Dac01nite_08330</name>
</gene>
<dbReference type="AlphaFoldDB" id="A0A919Q391"/>
<keyword evidence="2" id="KW-0812">Transmembrane</keyword>
<evidence type="ECO:0000313" key="4">
    <source>
        <dbReference type="Proteomes" id="UP000652354"/>
    </source>
</evidence>
<feature type="transmembrane region" description="Helical" evidence="2">
    <location>
        <begin position="398"/>
        <end position="419"/>
    </location>
</feature>
<evidence type="ECO:0000256" key="1">
    <source>
        <dbReference type="SAM" id="MobiDB-lite"/>
    </source>
</evidence>
<feature type="region of interest" description="Disordered" evidence="1">
    <location>
        <begin position="432"/>
        <end position="455"/>
    </location>
</feature>
<organism evidence="3 4">
    <name type="scientific">Demequina activiva</name>
    <dbReference type="NCBI Taxonomy" id="1582364"/>
    <lineage>
        <taxon>Bacteria</taxon>
        <taxon>Bacillati</taxon>
        <taxon>Actinomycetota</taxon>
        <taxon>Actinomycetes</taxon>
        <taxon>Micrococcales</taxon>
        <taxon>Demequinaceae</taxon>
        <taxon>Demequina</taxon>
    </lineage>
</organism>
<name>A0A919Q391_9MICO</name>
<protein>
    <recommendedName>
        <fullName evidence="5">Protein kinase domain-containing protein</fullName>
    </recommendedName>
</protein>
<keyword evidence="4" id="KW-1185">Reference proteome</keyword>
<sequence>MHEGATLGRRFTTLRAEPHDVPGVDRWVALDARRDVEVTVDILTSLAPGAVRQAAVRAAQVRDARFARVLASGRENVGSDRVTYVVTERPHGVRASDLIHERVVPPRVAGAIVGEAARALQVAAGQGIHHGFLRARAITVADGGRVVVSGLDAEGELATQAGLGRGRTEQADAAALAHLYLALVTGMESEQVTVPDLPDALSLGAANLARAAIAGTGPDTLAQVAAAMGPPDPAALRGLRGSLPSLPAVAHEEPQEPHAPIAVSPETLAAAEHQTELSIAAAVAAPGVAAEVAAERIVAPELEPGAAVDRSLYASPEEAAQFSRRTRKAVERERDQPLALDTFEEINEEQNAGDDRSVVQATLEFAQRHLPRNAPLDAAVERAQDRAGRSGPLSTGPLLVGLFATALLIVGLVAFNMLVSPVPMDGLSTREPDYPAYTFSPAPLPSASPSATNTE</sequence>
<dbReference type="EMBL" id="BONR01000001">
    <property type="protein sequence ID" value="GIG54081.1"/>
    <property type="molecule type" value="Genomic_DNA"/>
</dbReference>
<keyword evidence="2" id="KW-0472">Membrane</keyword>
<feature type="region of interest" description="Disordered" evidence="1">
    <location>
        <begin position="316"/>
        <end position="336"/>
    </location>
</feature>
<evidence type="ECO:0000313" key="3">
    <source>
        <dbReference type="EMBL" id="GIG54081.1"/>
    </source>
</evidence>
<reference evidence="3" key="1">
    <citation type="submission" date="2021-01" db="EMBL/GenBank/DDBJ databases">
        <title>Whole genome shotgun sequence of Demequina activiva NBRC 110675.</title>
        <authorList>
            <person name="Komaki H."/>
            <person name="Tamura T."/>
        </authorList>
    </citation>
    <scope>NUCLEOTIDE SEQUENCE</scope>
    <source>
        <strain evidence="3">NBRC 110675</strain>
    </source>
</reference>
<evidence type="ECO:0008006" key="5">
    <source>
        <dbReference type="Google" id="ProtNLM"/>
    </source>
</evidence>
<dbReference type="RefSeq" id="WP_239066492.1">
    <property type="nucleotide sequence ID" value="NZ_BONR01000001.1"/>
</dbReference>
<dbReference type="Gene3D" id="1.10.510.10">
    <property type="entry name" value="Transferase(Phosphotransferase) domain 1"/>
    <property type="match status" value="1"/>
</dbReference>
<evidence type="ECO:0000256" key="2">
    <source>
        <dbReference type="SAM" id="Phobius"/>
    </source>
</evidence>
<feature type="compositionally biased region" description="Low complexity" evidence="1">
    <location>
        <begin position="445"/>
        <end position="455"/>
    </location>
</feature>
<proteinExistence type="predicted"/>
<dbReference type="Proteomes" id="UP000652354">
    <property type="component" value="Unassembled WGS sequence"/>
</dbReference>
<comment type="caution">
    <text evidence="3">The sequence shown here is derived from an EMBL/GenBank/DDBJ whole genome shotgun (WGS) entry which is preliminary data.</text>
</comment>
<accession>A0A919Q391</accession>
<keyword evidence="2" id="KW-1133">Transmembrane helix</keyword>